<protein>
    <submittedName>
        <fullName evidence="2">Scr1 family TA system antitoxin-like transcriptional regulator</fullName>
    </submittedName>
</protein>
<dbReference type="CDD" id="cd00093">
    <property type="entry name" value="HTH_XRE"/>
    <property type="match status" value="1"/>
</dbReference>
<evidence type="ECO:0000313" key="2">
    <source>
        <dbReference type="EMBL" id="MFC5661958.1"/>
    </source>
</evidence>
<dbReference type="InterPro" id="IPR001387">
    <property type="entry name" value="Cro/C1-type_HTH"/>
</dbReference>
<dbReference type="Proteomes" id="UP001595975">
    <property type="component" value="Unassembled WGS sequence"/>
</dbReference>
<organism evidence="2 3">
    <name type="scientific">Kitasatospora misakiensis</name>
    <dbReference type="NCBI Taxonomy" id="67330"/>
    <lineage>
        <taxon>Bacteria</taxon>
        <taxon>Bacillati</taxon>
        <taxon>Actinomycetota</taxon>
        <taxon>Actinomycetes</taxon>
        <taxon>Kitasatosporales</taxon>
        <taxon>Streptomycetaceae</taxon>
        <taxon>Kitasatospora</taxon>
    </lineage>
</organism>
<dbReference type="Gene3D" id="1.10.260.40">
    <property type="entry name" value="lambda repressor-like DNA-binding domains"/>
    <property type="match status" value="1"/>
</dbReference>
<dbReference type="SUPFAM" id="SSF47413">
    <property type="entry name" value="lambda repressor-like DNA-binding domains"/>
    <property type="match status" value="1"/>
</dbReference>
<dbReference type="PROSITE" id="PS50943">
    <property type="entry name" value="HTH_CROC1"/>
    <property type="match status" value="1"/>
</dbReference>
<proteinExistence type="predicted"/>
<dbReference type="EMBL" id="JBHSOF010000002">
    <property type="protein sequence ID" value="MFC5661958.1"/>
    <property type="molecule type" value="Genomic_DNA"/>
</dbReference>
<dbReference type="Pfam" id="PF19054">
    <property type="entry name" value="DUF5753"/>
    <property type="match status" value="1"/>
</dbReference>
<dbReference type="SMART" id="SM00530">
    <property type="entry name" value="HTH_XRE"/>
    <property type="match status" value="1"/>
</dbReference>
<accession>A0ABW0WWN9</accession>
<dbReference type="InterPro" id="IPR043917">
    <property type="entry name" value="DUF5753"/>
</dbReference>
<feature type="domain" description="HTH cro/C1-type" evidence="1">
    <location>
        <begin position="20"/>
        <end position="75"/>
    </location>
</feature>
<comment type="caution">
    <text evidence="2">The sequence shown here is derived from an EMBL/GenBank/DDBJ whole genome shotgun (WGS) entry which is preliminary data.</text>
</comment>
<name>A0ABW0WWN9_9ACTN</name>
<keyword evidence="3" id="KW-1185">Reference proteome</keyword>
<sequence>MNKRELDPQSSPAAEFGAFLRESREQRGWTQERLAGLVGCTSSHISALENGRRKPTRRIAAALDGAFGTSQAATFKHKASDVKYSALLEGFAEFVIQERRAVELRLFELGIVPGLLQTKEYATAITAGAVRRRSITQDQADERVRVLINRQAGLRREPPPLIHVVMDESCIRRIVGGGAVMAAQLDRLVEFADEPTVRLQLAPYQLGEDRAFDLPVSILTLPDRSLISYAESAHQGRLEREASAVTAELASYYQLQTHALSQADSVAMIRELRRQL</sequence>
<dbReference type="RefSeq" id="WP_380223549.1">
    <property type="nucleotide sequence ID" value="NZ_JBHSOF010000002.1"/>
</dbReference>
<reference evidence="3" key="1">
    <citation type="journal article" date="2019" name="Int. J. Syst. Evol. Microbiol.">
        <title>The Global Catalogue of Microorganisms (GCM) 10K type strain sequencing project: providing services to taxonomists for standard genome sequencing and annotation.</title>
        <authorList>
            <consortium name="The Broad Institute Genomics Platform"/>
            <consortium name="The Broad Institute Genome Sequencing Center for Infectious Disease"/>
            <person name="Wu L."/>
            <person name="Ma J."/>
        </authorList>
    </citation>
    <scope>NUCLEOTIDE SEQUENCE [LARGE SCALE GENOMIC DNA]</scope>
    <source>
        <strain evidence="3">CGMCC 4.1437</strain>
    </source>
</reference>
<evidence type="ECO:0000259" key="1">
    <source>
        <dbReference type="PROSITE" id="PS50943"/>
    </source>
</evidence>
<dbReference type="InterPro" id="IPR010982">
    <property type="entry name" value="Lambda_DNA-bd_dom_sf"/>
</dbReference>
<dbReference type="Pfam" id="PF13560">
    <property type="entry name" value="HTH_31"/>
    <property type="match status" value="1"/>
</dbReference>
<gene>
    <name evidence="2" type="ORF">ACFP3U_03060</name>
</gene>
<evidence type="ECO:0000313" key="3">
    <source>
        <dbReference type="Proteomes" id="UP001595975"/>
    </source>
</evidence>